<dbReference type="Pfam" id="PF09992">
    <property type="entry name" value="NAGPA"/>
    <property type="match status" value="1"/>
</dbReference>
<name>A0A9W5UZV2_BACCE</name>
<evidence type="ECO:0000259" key="1">
    <source>
        <dbReference type="Pfam" id="PF09992"/>
    </source>
</evidence>
<evidence type="ECO:0000313" key="2">
    <source>
        <dbReference type="EMBL" id="EOO27513.1"/>
    </source>
</evidence>
<feature type="domain" description="Phosphodiester glycosidase" evidence="1">
    <location>
        <begin position="1"/>
        <end position="70"/>
    </location>
</feature>
<sequence length="97" mass="10494">MIDGRQYSYSVGATLRECQDFLYEKGAINAMAMDGGSSAVLYAMGDIVNKPCGKNGNKGGRYLPDAWVVTANKGQDVKVTIDGKEETQQKIGQIMEP</sequence>
<dbReference type="InterPro" id="IPR018711">
    <property type="entry name" value="NAGPA"/>
</dbReference>
<comment type="caution">
    <text evidence="2">The sequence shown here is derived from an EMBL/GenBank/DDBJ whole genome shotgun (WGS) entry which is preliminary data.</text>
</comment>
<dbReference type="Proteomes" id="UP000014018">
    <property type="component" value="Unassembled WGS sequence"/>
</dbReference>
<accession>A0A9W5UZV2</accession>
<protein>
    <recommendedName>
        <fullName evidence="1">Phosphodiester glycosidase domain-containing protein</fullName>
    </recommendedName>
</protein>
<dbReference type="EMBL" id="AHFB01000109">
    <property type="protein sequence ID" value="EOO27513.1"/>
    <property type="molecule type" value="Genomic_DNA"/>
</dbReference>
<gene>
    <name evidence="2" type="ORF">IIU_05894</name>
</gene>
<proteinExistence type="predicted"/>
<dbReference type="AlphaFoldDB" id="A0A9W5UZV2"/>
<evidence type="ECO:0000313" key="3">
    <source>
        <dbReference type="Proteomes" id="UP000014018"/>
    </source>
</evidence>
<organism evidence="2 3">
    <name type="scientific">Bacillus cereus VD133</name>
    <dbReference type="NCBI Taxonomy" id="1053233"/>
    <lineage>
        <taxon>Bacteria</taxon>
        <taxon>Bacillati</taxon>
        <taxon>Bacillota</taxon>
        <taxon>Bacilli</taxon>
        <taxon>Bacillales</taxon>
        <taxon>Bacillaceae</taxon>
        <taxon>Bacillus</taxon>
        <taxon>Bacillus cereus group</taxon>
    </lineage>
</organism>
<reference evidence="2 3" key="1">
    <citation type="submission" date="2012-12" db="EMBL/GenBank/DDBJ databases">
        <title>The Genome Sequence of Bacillus cereus VD133.</title>
        <authorList>
            <consortium name="The Broad Institute Genome Sequencing Platform"/>
            <consortium name="The Broad Institute Genome Sequencing Center for Infectious Disease"/>
            <person name="Feldgarden M."/>
            <person name="Van der Auwera G.A."/>
            <person name="Mahillon J."/>
            <person name="Duprez V."/>
            <person name="Timmery S."/>
            <person name="Mattelet C."/>
            <person name="Dierick K."/>
            <person name="Sun M."/>
            <person name="Yu Z."/>
            <person name="Zhu L."/>
            <person name="Hu X."/>
            <person name="Shank E.B."/>
            <person name="Swiecicka I."/>
            <person name="Hansen B.M."/>
            <person name="Andrup L."/>
            <person name="Walker B."/>
            <person name="Young S.K."/>
            <person name="Zeng Q."/>
            <person name="Gargeya S."/>
            <person name="Fitzgerald M."/>
            <person name="Haas B."/>
            <person name="Abouelleil A."/>
            <person name="Alvarado L."/>
            <person name="Arachchi H.M."/>
            <person name="Berlin A.M."/>
            <person name="Chapman S.B."/>
            <person name="Dewar J."/>
            <person name="Goldberg J."/>
            <person name="Griggs A."/>
            <person name="Gujja S."/>
            <person name="Hansen M."/>
            <person name="Howarth C."/>
            <person name="Imamovic A."/>
            <person name="Larimer J."/>
            <person name="McCowan C."/>
            <person name="Murphy C."/>
            <person name="Neiman D."/>
            <person name="Pearson M."/>
            <person name="Priest M."/>
            <person name="Roberts A."/>
            <person name="Saif S."/>
            <person name="Shea T."/>
            <person name="Sisk P."/>
            <person name="Sykes S."/>
            <person name="Wortman J."/>
            <person name="Nusbaum C."/>
            <person name="Birren B."/>
        </authorList>
    </citation>
    <scope>NUCLEOTIDE SEQUENCE [LARGE SCALE GENOMIC DNA]</scope>
    <source>
        <strain evidence="2 3">VD133</strain>
    </source>
</reference>